<keyword evidence="5 6" id="KW-0482">Metalloprotease</keyword>
<comment type="cofactor">
    <cofactor evidence="6">
        <name>Zn(2+)</name>
        <dbReference type="ChEBI" id="CHEBI:29105"/>
    </cofactor>
    <text evidence="6">Binds 1 zinc ion per subunit.</text>
</comment>
<evidence type="ECO:0000313" key="9">
    <source>
        <dbReference type="EMBL" id="TQV89577.1"/>
    </source>
</evidence>
<accession>A0A545UJD6</accession>
<keyword evidence="2" id="KW-0479">Metal-binding</keyword>
<evidence type="ECO:0000256" key="1">
    <source>
        <dbReference type="ARBA" id="ARBA00022670"/>
    </source>
</evidence>
<keyword evidence="7" id="KW-0812">Transmembrane</keyword>
<dbReference type="EMBL" id="VIKS01000001">
    <property type="protein sequence ID" value="TQV89577.1"/>
    <property type="molecule type" value="Genomic_DNA"/>
</dbReference>
<protein>
    <submittedName>
        <fullName evidence="9">M48 family metallopeptidase</fullName>
    </submittedName>
</protein>
<comment type="similarity">
    <text evidence="6">Belongs to the peptidase M48 family.</text>
</comment>
<evidence type="ECO:0000256" key="4">
    <source>
        <dbReference type="ARBA" id="ARBA00022833"/>
    </source>
</evidence>
<reference evidence="9 10" key="1">
    <citation type="submission" date="2019-07" db="EMBL/GenBank/DDBJ databases">
        <title>Draft genome for Aliikangiella sp. M105.</title>
        <authorList>
            <person name="Wang G."/>
        </authorList>
    </citation>
    <scope>NUCLEOTIDE SEQUENCE [LARGE SCALE GENOMIC DNA]</scope>
    <source>
        <strain evidence="9 10">M105</strain>
    </source>
</reference>
<organism evidence="9 10">
    <name type="scientific">Aliikangiella coralliicola</name>
    <dbReference type="NCBI Taxonomy" id="2592383"/>
    <lineage>
        <taxon>Bacteria</taxon>
        <taxon>Pseudomonadati</taxon>
        <taxon>Pseudomonadota</taxon>
        <taxon>Gammaproteobacteria</taxon>
        <taxon>Oceanospirillales</taxon>
        <taxon>Pleioneaceae</taxon>
        <taxon>Aliikangiella</taxon>
    </lineage>
</organism>
<gene>
    <name evidence="9" type="ORF">FLL46_01450</name>
</gene>
<dbReference type="GO" id="GO:0046872">
    <property type="term" value="F:metal ion binding"/>
    <property type="evidence" value="ECO:0007669"/>
    <property type="project" value="UniProtKB-KW"/>
</dbReference>
<feature type="domain" description="Peptidase M48" evidence="8">
    <location>
        <begin position="107"/>
        <end position="274"/>
    </location>
</feature>
<dbReference type="Gene3D" id="3.30.2010.10">
    <property type="entry name" value="Metalloproteases ('zincins'), catalytic domain"/>
    <property type="match status" value="1"/>
</dbReference>
<evidence type="ECO:0000259" key="8">
    <source>
        <dbReference type="Pfam" id="PF01435"/>
    </source>
</evidence>
<dbReference type="AlphaFoldDB" id="A0A545UJD6"/>
<keyword evidence="1 6" id="KW-0645">Protease</keyword>
<evidence type="ECO:0000256" key="3">
    <source>
        <dbReference type="ARBA" id="ARBA00022801"/>
    </source>
</evidence>
<comment type="caution">
    <text evidence="9">The sequence shown here is derived from an EMBL/GenBank/DDBJ whole genome shotgun (WGS) entry which is preliminary data.</text>
</comment>
<dbReference type="Proteomes" id="UP000315439">
    <property type="component" value="Unassembled WGS sequence"/>
</dbReference>
<name>A0A545UJD6_9GAMM</name>
<dbReference type="GO" id="GO:0016020">
    <property type="term" value="C:membrane"/>
    <property type="evidence" value="ECO:0007669"/>
    <property type="project" value="TreeGrafter"/>
</dbReference>
<dbReference type="GO" id="GO:0051603">
    <property type="term" value="P:proteolysis involved in protein catabolic process"/>
    <property type="evidence" value="ECO:0007669"/>
    <property type="project" value="TreeGrafter"/>
</dbReference>
<evidence type="ECO:0000256" key="5">
    <source>
        <dbReference type="ARBA" id="ARBA00023049"/>
    </source>
</evidence>
<keyword evidence="4 6" id="KW-0862">Zinc</keyword>
<dbReference type="InterPro" id="IPR051156">
    <property type="entry name" value="Mito/Outer_Membr_Metalloprot"/>
</dbReference>
<evidence type="ECO:0000256" key="6">
    <source>
        <dbReference type="RuleBase" id="RU003983"/>
    </source>
</evidence>
<keyword evidence="3 6" id="KW-0378">Hydrolase</keyword>
<keyword evidence="7" id="KW-0472">Membrane</keyword>
<dbReference type="PANTHER" id="PTHR22726:SF1">
    <property type="entry name" value="METALLOENDOPEPTIDASE OMA1, MITOCHONDRIAL"/>
    <property type="match status" value="1"/>
</dbReference>
<dbReference type="PANTHER" id="PTHR22726">
    <property type="entry name" value="METALLOENDOPEPTIDASE OMA1"/>
    <property type="match status" value="1"/>
</dbReference>
<feature type="transmembrane region" description="Helical" evidence="7">
    <location>
        <begin position="49"/>
        <end position="72"/>
    </location>
</feature>
<evidence type="ECO:0000256" key="2">
    <source>
        <dbReference type="ARBA" id="ARBA00022723"/>
    </source>
</evidence>
<proteinExistence type="inferred from homology"/>
<dbReference type="GO" id="GO:0004222">
    <property type="term" value="F:metalloendopeptidase activity"/>
    <property type="evidence" value="ECO:0007669"/>
    <property type="project" value="InterPro"/>
</dbReference>
<keyword evidence="10" id="KW-1185">Reference proteome</keyword>
<dbReference type="InterPro" id="IPR001915">
    <property type="entry name" value="Peptidase_M48"/>
</dbReference>
<dbReference type="CDD" id="cd07332">
    <property type="entry name" value="M48C_Oma1_like"/>
    <property type="match status" value="1"/>
</dbReference>
<keyword evidence="7" id="KW-1133">Transmembrane helix</keyword>
<dbReference type="Pfam" id="PF01435">
    <property type="entry name" value="Peptidase_M48"/>
    <property type="match status" value="1"/>
</dbReference>
<evidence type="ECO:0000313" key="10">
    <source>
        <dbReference type="Proteomes" id="UP000315439"/>
    </source>
</evidence>
<sequence>MCRSNRLWNRNSLSTMGASRLMKYVAKDMGDAAEVNAGDGNQLAELAKLLSLALVLIVCLYLITVYLAEYFISGVSIEQEKQWFGHGNVFVDRQSGGRDSEEKLAKANSILANLIQSRDVPDLNYRLIALDSDEINAFAFPGGTIGLTTGLLDELNSEKALAFVIGHELGHFKHRHHLKGFSKALGLGVVFSIIFGGDSELAITQNIIAFLEARHSQQQEKDSDAFGASVVMQAYGNLEGIDGFFQLVKEKEASFASFLSTHPTSQSRIKHLNRLAEELDVINARGEK</sequence>
<evidence type="ECO:0000256" key="7">
    <source>
        <dbReference type="SAM" id="Phobius"/>
    </source>
</evidence>
<dbReference type="OrthoDB" id="9810445at2"/>